<proteinExistence type="predicted"/>
<feature type="compositionally biased region" description="Acidic residues" evidence="1">
    <location>
        <begin position="207"/>
        <end position="216"/>
    </location>
</feature>
<feature type="compositionally biased region" description="Basic and acidic residues" evidence="1">
    <location>
        <begin position="104"/>
        <end position="113"/>
    </location>
</feature>
<feature type="compositionally biased region" description="Low complexity" evidence="1">
    <location>
        <begin position="217"/>
        <end position="244"/>
    </location>
</feature>
<dbReference type="AlphaFoldDB" id="A0A1E7FNC1"/>
<feature type="region of interest" description="Disordered" evidence="1">
    <location>
        <begin position="92"/>
        <end position="127"/>
    </location>
</feature>
<feature type="compositionally biased region" description="Polar residues" evidence="1">
    <location>
        <begin position="114"/>
        <end position="127"/>
    </location>
</feature>
<evidence type="ECO:0000256" key="1">
    <source>
        <dbReference type="SAM" id="MobiDB-lite"/>
    </source>
</evidence>
<dbReference type="InParanoid" id="A0A1E7FNC1"/>
<keyword evidence="3" id="KW-1185">Reference proteome</keyword>
<organism evidence="2 3">
    <name type="scientific">Fragilariopsis cylindrus CCMP1102</name>
    <dbReference type="NCBI Taxonomy" id="635003"/>
    <lineage>
        <taxon>Eukaryota</taxon>
        <taxon>Sar</taxon>
        <taxon>Stramenopiles</taxon>
        <taxon>Ochrophyta</taxon>
        <taxon>Bacillariophyta</taxon>
        <taxon>Bacillariophyceae</taxon>
        <taxon>Bacillariophycidae</taxon>
        <taxon>Bacillariales</taxon>
        <taxon>Bacillariaceae</taxon>
        <taxon>Fragilariopsis</taxon>
    </lineage>
</organism>
<feature type="region of interest" description="Disordered" evidence="1">
    <location>
        <begin position="204"/>
        <end position="270"/>
    </location>
</feature>
<dbReference type="KEGG" id="fcy:FRACYDRAFT_235725"/>
<dbReference type="Proteomes" id="UP000095751">
    <property type="component" value="Unassembled WGS sequence"/>
</dbReference>
<dbReference type="OrthoDB" id="49249at2759"/>
<dbReference type="EMBL" id="KV784355">
    <property type="protein sequence ID" value="OEU19669.1"/>
    <property type="molecule type" value="Genomic_DNA"/>
</dbReference>
<name>A0A1E7FNC1_9STRA</name>
<accession>A0A1E7FNC1</accession>
<protein>
    <submittedName>
        <fullName evidence="2">Uncharacterized protein</fullName>
    </submittedName>
</protein>
<sequence length="805" mass="90007">MACVLGFFDLLWTDFLNPTFAPKKSHRLQLRAPTRHCISMEIVAHYQNDEDLFTNSASSSSFLIRGGTNTNNDDEDDNIIFDPPEITRMTASHHNSSYYSNKSAVRDTSDTSRHNQSNNTRDNGNSISNNTRDGIICCNSSRQSISGCSTVVNTHDSILDLESQCGEGDDDDDDIFPIICEAEEEDDENMMMIALVGDQLPSNSLLFDDDDQEDNFYNDLNNNNNSCSSSSNKVRSVSPNPNNNEGGGGMNLNKSSSSSPEKKKKKQSTSSIMDGFTLYASVTDSFVDSLCTSTACITSDKYNKCYTNNNNNNSNKNNKNRKNSSTLFSFQQSCHSALFGTASCPVGQSSSAAAAVSSSHPAATATANATSEPSSSSSSSCNKVVVSMDIWQLLGCTNPPGESEMEEIWSLRTTPDMLRQAGQQQQQHNNKNNKQHPVRASIRRRLKRIHRLRMDDRCVSGASRHGVTITTDQSYNINNNNNNMNDDIRNDIHNKQQQESFCYRAIDKSYSMQMEHDPLSNFIGRGMIEPIPVEFEDDNDNDNAEEGIEIDGYDSDPEVNYYSASSSMIIADCPLPSSPTKRTVSSSSVVQEAVPSTSLIDDDNYFSEQQHEVVQRPYSIPTDETEMRFLVQQTLNSTWTLTWHPNLENRKKYNISHNKPMCINMWLERGTVITNSGIVVEPAFMWRDAYQPLLLSQHKLNNSTQKPWSMRLLNACRVTPCRTIDRTKYPMARQNSSFLLNSCGGEEFLLEAKGPNEVSAITERWKLVIARFASLAVTEDVGRIAKEFFHPTSESKMLTITDDDF</sequence>
<evidence type="ECO:0000313" key="3">
    <source>
        <dbReference type="Proteomes" id="UP000095751"/>
    </source>
</evidence>
<feature type="compositionally biased region" description="Low complexity" evidence="1">
    <location>
        <begin position="92"/>
        <end position="103"/>
    </location>
</feature>
<gene>
    <name evidence="2" type="ORF">FRACYDRAFT_235725</name>
</gene>
<feature type="region of interest" description="Disordered" evidence="1">
    <location>
        <begin position="419"/>
        <end position="439"/>
    </location>
</feature>
<evidence type="ECO:0000313" key="2">
    <source>
        <dbReference type="EMBL" id="OEU19669.1"/>
    </source>
</evidence>
<reference evidence="2 3" key="1">
    <citation type="submission" date="2016-09" db="EMBL/GenBank/DDBJ databases">
        <title>Extensive genetic diversity and differential bi-allelic expression allows diatom success in the polar Southern Ocean.</title>
        <authorList>
            <consortium name="DOE Joint Genome Institute"/>
            <person name="Mock T."/>
            <person name="Otillar R.P."/>
            <person name="Strauss J."/>
            <person name="Dupont C."/>
            <person name="Frickenhaus S."/>
            <person name="Maumus F."/>
            <person name="Mcmullan M."/>
            <person name="Sanges R."/>
            <person name="Schmutz J."/>
            <person name="Toseland A."/>
            <person name="Valas R."/>
            <person name="Veluchamy A."/>
            <person name="Ward B.J."/>
            <person name="Allen A."/>
            <person name="Barry K."/>
            <person name="Falciatore A."/>
            <person name="Ferrante M."/>
            <person name="Fortunato A.E."/>
            <person name="Gloeckner G."/>
            <person name="Gruber A."/>
            <person name="Hipkin R."/>
            <person name="Janech M."/>
            <person name="Kroth P."/>
            <person name="Leese F."/>
            <person name="Lindquist E."/>
            <person name="Lyon B.R."/>
            <person name="Martin J."/>
            <person name="Mayer C."/>
            <person name="Parker M."/>
            <person name="Quesneville H."/>
            <person name="Raymond J."/>
            <person name="Uhlig C."/>
            <person name="Valentin K.U."/>
            <person name="Worden A.Z."/>
            <person name="Armbrust E.V."/>
            <person name="Bowler C."/>
            <person name="Green B."/>
            <person name="Moulton V."/>
            <person name="Van Oosterhout C."/>
            <person name="Grigoriev I."/>
        </authorList>
    </citation>
    <scope>NUCLEOTIDE SEQUENCE [LARGE SCALE GENOMIC DNA]</scope>
    <source>
        <strain evidence="2 3">CCMP1102</strain>
    </source>
</reference>